<dbReference type="Pfam" id="PF13751">
    <property type="entry name" value="DDE_Tnp_1_6"/>
    <property type="match status" value="1"/>
</dbReference>
<comment type="caution">
    <text evidence="3">The sequence shown here is derived from an EMBL/GenBank/DDBJ whole genome shotgun (WGS) entry which is preliminary data.</text>
</comment>
<keyword evidence="4" id="KW-1185">Reference proteome</keyword>
<sequence length="560" mass="62387">METLEGAMAMHPSLIDPVPEETARVARAAFRKGTLLMRVRDEIGVLYEDAMFADLYHARGQWAIAPWRLALVTLFQFLENLSDRQAAEAVRSRIDWKYALGLELTDPGFDFSVLCEFRARLLAGGQDQCLLEILLERLGAHGLIKSRGKQRTDSTHVLAAIRTLNRLEFVGETLRAALHALAQAALAWLVQHGRSDWAERYGARVEQYRLPKSLAARQALAEAIGTDGHDLLVALLNEREGFWPDRPLAVERLRLVWIQQFYHDGDSVRWREPADQPPVSGRLHSPYDPEARYAKKRNIGWIGYKVHLTETCDADRPHLITDVQTTAAGLADVAMTATVHSALASRGLLPAIHAVDSGYVNADLLVASRVSYALELLGPALPDSSRQAQAGQGFDLSAFTIDWSERIARCPAGQISQSWKEERDERGVAVVRIGFSQKSCNSCPSRVLCSPFKPGCRANPRRLTILEQPAHEALQARRREQNGELWKTHYACRAGIEGTLSQGIRSFGLRRCRYLGQAKTHLQHVCTAAAMNLVRVDAWLRGQPRARTRQSQVVALLAAA</sequence>
<name>A0ABQ1VN28_9RHOB</name>
<evidence type="ECO:0000313" key="4">
    <source>
        <dbReference type="Proteomes" id="UP000640509"/>
    </source>
</evidence>
<protein>
    <recommendedName>
        <fullName evidence="5">IS1182 family transposase</fullName>
    </recommendedName>
</protein>
<feature type="domain" description="Transposase DDE" evidence="2">
    <location>
        <begin position="410"/>
        <end position="535"/>
    </location>
</feature>
<dbReference type="InterPro" id="IPR008490">
    <property type="entry name" value="Transposase_InsH_N"/>
</dbReference>
<dbReference type="InterPro" id="IPR025668">
    <property type="entry name" value="Tnp_DDE_dom"/>
</dbReference>
<gene>
    <name evidence="3" type="ORF">GCM10011402_38480</name>
</gene>
<dbReference type="InterPro" id="IPR047629">
    <property type="entry name" value="IS1182_transpos"/>
</dbReference>
<evidence type="ECO:0000313" key="3">
    <source>
        <dbReference type="EMBL" id="GGF82187.1"/>
    </source>
</evidence>
<feature type="domain" description="Transposase InsH N-terminal" evidence="1">
    <location>
        <begin position="49"/>
        <end position="120"/>
    </location>
</feature>
<reference evidence="4" key="1">
    <citation type="journal article" date="2019" name="Int. J. Syst. Evol. Microbiol.">
        <title>The Global Catalogue of Microorganisms (GCM) 10K type strain sequencing project: providing services to taxonomists for standard genome sequencing and annotation.</title>
        <authorList>
            <consortium name="The Broad Institute Genomics Platform"/>
            <consortium name="The Broad Institute Genome Sequencing Center for Infectious Disease"/>
            <person name="Wu L."/>
            <person name="Ma J."/>
        </authorList>
    </citation>
    <scope>NUCLEOTIDE SEQUENCE [LARGE SCALE GENOMIC DNA]</scope>
    <source>
        <strain evidence="4">CGMCC 1.15419</strain>
    </source>
</reference>
<organism evidence="3 4">
    <name type="scientific">Paracoccus acridae</name>
    <dbReference type="NCBI Taxonomy" id="1795310"/>
    <lineage>
        <taxon>Bacteria</taxon>
        <taxon>Pseudomonadati</taxon>
        <taxon>Pseudomonadota</taxon>
        <taxon>Alphaproteobacteria</taxon>
        <taxon>Rhodobacterales</taxon>
        <taxon>Paracoccaceae</taxon>
        <taxon>Paracoccus</taxon>
    </lineage>
</organism>
<dbReference type="NCBIfam" id="NF033551">
    <property type="entry name" value="transpos_IS1182"/>
    <property type="match status" value="1"/>
</dbReference>
<accession>A0ABQ1VN28</accession>
<dbReference type="EMBL" id="BMIV01000049">
    <property type="protein sequence ID" value="GGF82187.1"/>
    <property type="molecule type" value="Genomic_DNA"/>
</dbReference>
<evidence type="ECO:0008006" key="5">
    <source>
        <dbReference type="Google" id="ProtNLM"/>
    </source>
</evidence>
<dbReference type="Proteomes" id="UP000640509">
    <property type="component" value="Unassembled WGS sequence"/>
</dbReference>
<proteinExistence type="predicted"/>
<dbReference type="Pfam" id="PF05598">
    <property type="entry name" value="DUF772"/>
    <property type="match status" value="1"/>
</dbReference>
<dbReference type="PANTHER" id="PTHR35604">
    <property type="entry name" value="TRANSPOSASE INSH FOR INSERTION SEQUENCE ELEMENT IS5A-RELATED"/>
    <property type="match status" value="1"/>
</dbReference>
<dbReference type="PANTHER" id="PTHR35604:SF2">
    <property type="entry name" value="TRANSPOSASE INSH FOR INSERTION SEQUENCE ELEMENT IS5A-RELATED"/>
    <property type="match status" value="1"/>
</dbReference>
<evidence type="ECO:0000259" key="2">
    <source>
        <dbReference type="Pfam" id="PF13751"/>
    </source>
</evidence>
<evidence type="ECO:0000259" key="1">
    <source>
        <dbReference type="Pfam" id="PF05598"/>
    </source>
</evidence>